<sequence>MRLSSFSACCRVSTFHGGISNSRGFSKVSSSSPVASGLLLTTVRLTLPHALMLDHRNHCAQIASRLASSSVPAFRQLECSFTKEVYTGKKNDYHELKVKDNGVGIIFANDI</sequence>
<dbReference type="EMBL" id="JAWDGP010001321">
    <property type="protein sequence ID" value="KAK3792838.1"/>
    <property type="molecule type" value="Genomic_DNA"/>
</dbReference>
<evidence type="ECO:0000313" key="2">
    <source>
        <dbReference type="Proteomes" id="UP001283361"/>
    </source>
</evidence>
<name>A0AAE1E4R9_9GAST</name>
<evidence type="ECO:0000313" key="1">
    <source>
        <dbReference type="EMBL" id="KAK3792838.1"/>
    </source>
</evidence>
<protein>
    <submittedName>
        <fullName evidence="1">Uncharacterized protein</fullName>
    </submittedName>
</protein>
<gene>
    <name evidence="1" type="ORF">RRG08_028228</name>
</gene>
<organism evidence="1 2">
    <name type="scientific">Elysia crispata</name>
    <name type="common">lettuce slug</name>
    <dbReference type="NCBI Taxonomy" id="231223"/>
    <lineage>
        <taxon>Eukaryota</taxon>
        <taxon>Metazoa</taxon>
        <taxon>Spiralia</taxon>
        <taxon>Lophotrochozoa</taxon>
        <taxon>Mollusca</taxon>
        <taxon>Gastropoda</taxon>
        <taxon>Heterobranchia</taxon>
        <taxon>Euthyneura</taxon>
        <taxon>Panpulmonata</taxon>
        <taxon>Sacoglossa</taxon>
        <taxon>Placobranchoidea</taxon>
        <taxon>Plakobranchidae</taxon>
        <taxon>Elysia</taxon>
    </lineage>
</organism>
<keyword evidence="2" id="KW-1185">Reference proteome</keyword>
<accession>A0AAE1E4R9</accession>
<comment type="caution">
    <text evidence="1">The sequence shown here is derived from an EMBL/GenBank/DDBJ whole genome shotgun (WGS) entry which is preliminary data.</text>
</comment>
<proteinExistence type="predicted"/>
<reference evidence="1" key="1">
    <citation type="journal article" date="2023" name="G3 (Bethesda)">
        <title>A reference genome for the long-term kleptoplast-retaining sea slug Elysia crispata morphotype clarki.</title>
        <authorList>
            <person name="Eastman K.E."/>
            <person name="Pendleton A.L."/>
            <person name="Shaikh M.A."/>
            <person name="Suttiyut T."/>
            <person name="Ogas R."/>
            <person name="Tomko P."/>
            <person name="Gavelis G."/>
            <person name="Widhalm J.R."/>
            <person name="Wisecaver J.H."/>
        </authorList>
    </citation>
    <scope>NUCLEOTIDE SEQUENCE</scope>
    <source>
        <strain evidence="1">ECLA1</strain>
    </source>
</reference>
<dbReference type="Proteomes" id="UP001283361">
    <property type="component" value="Unassembled WGS sequence"/>
</dbReference>
<dbReference type="AlphaFoldDB" id="A0AAE1E4R9"/>